<feature type="compositionally biased region" description="Polar residues" evidence="1">
    <location>
        <begin position="56"/>
        <end position="65"/>
    </location>
</feature>
<proteinExistence type="predicted"/>
<feature type="region of interest" description="Disordered" evidence="1">
    <location>
        <begin position="37"/>
        <end position="81"/>
    </location>
</feature>
<sequence>MDIVKIVTKNSSLTECVHFIGFGTFGPVHKCGRIEKRDNGSQRVTRSIRDDDNDENVSMNLNFEQQRVGRGGDDETRRYEL</sequence>
<dbReference type="AlphaFoldDB" id="W2TWZ8"/>
<feature type="compositionally biased region" description="Basic and acidic residues" evidence="1">
    <location>
        <begin position="70"/>
        <end position="81"/>
    </location>
</feature>
<reference evidence="3" key="1">
    <citation type="journal article" date="2014" name="Nat. Genet.">
        <title>Genome of the human hookworm Necator americanus.</title>
        <authorList>
            <person name="Tang Y.T."/>
            <person name="Gao X."/>
            <person name="Rosa B.A."/>
            <person name="Abubucker S."/>
            <person name="Hallsworth-Pepin K."/>
            <person name="Martin J."/>
            <person name="Tyagi R."/>
            <person name="Heizer E."/>
            <person name="Zhang X."/>
            <person name="Bhonagiri-Palsikar V."/>
            <person name="Minx P."/>
            <person name="Warren W.C."/>
            <person name="Wang Q."/>
            <person name="Zhan B."/>
            <person name="Hotez P.J."/>
            <person name="Sternberg P.W."/>
            <person name="Dougall A."/>
            <person name="Gaze S.T."/>
            <person name="Mulvenna J."/>
            <person name="Sotillo J."/>
            <person name="Ranganathan S."/>
            <person name="Rabelo E.M."/>
            <person name="Wilson R.K."/>
            <person name="Felgner P.L."/>
            <person name="Bethony J."/>
            <person name="Hawdon J.M."/>
            <person name="Gasser R.B."/>
            <person name="Loukas A."/>
            <person name="Mitreva M."/>
        </authorList>
    </citation>
    <scope>NUCLEOTIDE SEQUENCE [LARGE SCALE GENOMIC DNA]</scope>
</reference>
<keyword evidence="3" id="KW-1185">Reference proteome</keyword>
<dbReference type="KEGG" id="nai:NECAME_16397"/>
<protein>
    <submittedName>
        <fullName evidence="2">Uncharacterized protein</fullName>
    </submittedName>
</protein>
<name>W2TWZ8_NECAM</name>
<evidence type="ECO:0000313" key="2">
    <source>
        <dbReference type="EMBL" id="ETN86338.1"/>
    </source>
</evidence>
<evidence type="ECO:0000256" key="1">
    <source>
        <dbReference type="SAM" id="MobiDB-lite"/>
    </source>
</evidence>
<accession>W2TWZ8</accession>
<dbReference type="EMBL" id="KI657571">
    <property type="protein sequence ID" value="ETN86338.1"/>
    <property type="molecule type" value="Genomic_DNA"/>
</dbReference>
<organism evidence="2 3">
    <name type="scientific">Necator americanus</name>
    <name type="common">Human hookworm</name>
    <dbReference type="NCBI Taxonomy" id="51031"/>
    <lineage>
        <taxon>Eukaryota</taxon>
        <taxon>Metazoa</taxon>
        <taxon>Ecdysozoa</taxon>
        <taxon>Nematoda</taxon>
        <taxon>Chromadorea</taxon>
        <taxon>Rhabditida</taxon>
        <taxon>Rhabditina</taxon>
        <taxon>Rhabditomorpha</taxon>
        <taxon>Strongyloidea</taxon>
        <taxon>Ancylostomatidae</taxon>
        <taxon>Bunostominae</taxon>
        <taxon>Necator</taxon>
    </lineage>
</organism>
<gene>
    <name evidence="2" type="ORF">NECAME_16397</name>
</gene>
<dbReference type="Proteomes" id="UP000053676">
    <property type="component" value="Unassembled WGS sequence"/>
</dbReference>
<evidence type="ECO:0000313" key="3">
    <source>
        <dbReference type="Proteomes" id="UP000053676"/>
    </source>
</evidence>